<dbReference type="EMBL" id="HACG01013902">
    <property type="protein sequence ID" value="CEK60767.1"/>
    <property type="molecule type" value="Transcribed_RNA"/>
</dbReference>
<feature type="region of interest" description="Disordered" evidence="1">
    <location>
        <begin position="1"/>
        <end position="22"/>
    </location>
</feature>
<gene>
    <name evidence="2" type="primary">ORF40323</name>
</gene>
<feature type="non-terminal residue" evidence="2">
    <location>
        <position position="70"/>
    </location>
</feature>
<organism evidence="2">
    <name type="scientific">Arion vulgaris</name>
    <dbReference type="NCBI Taxonomy" id="1028688"/>
    <lineage>
        <taxon>Eukaryota</taxon>
        <taxon>Metazoa</taxon>
        <taxon>Spiralia</taxon>
        <taxon>Lophotrochozoa</taxon>
        <taxon>Mollusca</taxon>
        <taxon>Gastropoda</taxon>
        <taxon>Heterobranchia</taxon>
        <taxon>Euthyneura</taxon>
        <taxon>Panpulmonata</taxon>
        <taxon>Eupulmonata</taxon>
        <taxon>Stylommatophora</taxon>
        <taxon>Helicina</taxon>
        <taxon>Arionoidea</taxon>
        <taxon>Arionidae</taxon>
        <taxon>Arion</taxon>
    </lineage>
</organism>
<proteinExistence type="predicted"/>
<reference evidence="2" key="1">
    <citation type="submission" date="2014-12" db="EMBL/GenBank/DDBJ databases">
        <title>Insight into the proteome of Arion vulgaris.</title>
        <authorList>
            <person name="Aradska J."/>
            <person name="Bulat T."/>
            <person name="Smidak R."/>
            <person name="Sarate P."/>
            <person name="Gangsoo J."/>
            <person name="Sialana F."/>
            <person name="Bilban M."/>
            <person name="Lubec G."/>
        </authorList>
    </citation>
    <scope>NUCLEOTIDE SEQUENCE</scope>
    <source>
        <tissue evidence="2">Skin</tissue>
    </source>
</reference>
<protein>
    <submittedName>
        <fullName evidence="2">Uncharacterized protein</fullName>
    </submittedName>
</protein>
<sequence>MEQVSHLNTTSTPVSGSPQPLHRLYQSNEITPFKQSTRQLNYLLDCSHSEADIVSRATIGSDTVTVFKQD</sequence>
<dbReference type="AlphaFoldDB" id="A0A0B6YX93"/>
<feature type="compositionally biased region" description="Polar residues" evidence="1">
    <location>
        <begin position="1"/>
        <end position="18"/>
    </location>
</feature>
<accession>A0A0B6YX93</accession>
<evidence type="ECO:0000313" key="2">
    <source>
        <dbReference type="EMBL" id="CEK60767.1"/>
    </source>
</evidence>
<name>A0A0B6YX93_9EUPU</name>
<evidence type="ECO:0000256" key="1">
    <source>
        <dbReference type="SAM" id="MobiDB-lite"/>
    </source>
</evidence>